<feature type="compositionally biased region" description="Low complexity" evidence="1">
    <location>
        <begin position="251"/>
        <end position="270"/>
    </location>
</feature>
<protein>
    <submittedName>
        <fullName evidence="3">Uncharacterized protein</fullName>
    </submittedName>
</protein>
<proteinExistence type="predicted"/>
<feature type="transmembrane region" description="Helical" evidence="2">
    <location>
        <begin position="92"/>
        <end position="113"/>
    </location>
</feature>
<organism evidence="3 4">
    <name type="scientific">Amycolatopsis lexingtonensis</name>
    <dbReference type="NCBI Taxonomy" id="218822"/>
    <lineage>
        <taxon>Bacteria</taxon>
        <taxon>Bacillati</taxon>
        <taxon>Actinomycetota</taxon>
        <taxon>Actinomycetes</taxon>
        <taxon>Pseudonocardiales</taxon>
        <taxon>Pseudonocardiaceae</taxon>
        <taxon>Amycolatopsis</taxon>
    </lineage>
</organism>
<feature type="transmembrane region" description="Helical" evidence="2">
    <location>
        <begin position="171"/>
        <end position="191"/>
    </location>
</feature>
<evidence type="ECO:0000313" key="3">
    <source>
        <dbReference type="EMBL" id="MBE1497122.1"/>
    </source>
</evidence>
<keyword evidence="2" id="KW-1133">Transmembrane helix</keyword>
<dbReference type="EMBL" id="JADBEG010000001">
    <property type="protein sequence ID" value="MBE1497122.1"/>
    <property type="molecule type" value="Genomic_DNA"/>
</dbReference>
<evidence type="ECO:0000313" key="4">
    <source>
        <dbReference type="Proteomes" id="UP000631670"/>
    </source>
</evidence>
<reference evidence="3 4" key="1">
    <citation type="submission" date="2020-10" db="EMBL/GenBank/DDBJ databases">
        <title>Sequencing the genomes of 1000 actinobacteria strains.</title>
        <authorList>
            <person name="Klenk H.-P."/>
        </authorList>
    </citation>
    <scope>NUCLEOTIDE SEQUENCE [LARGE SCALE GENOMIC DNA]</scope>
    <source>
        <strain evidence="3 4">DSM 44653</strain>
    </source>
</reference>
<comment type="caution">
    <text evidence="3">The sequence shown here is derived from an EMBL/GenBank/DDBJ whole genome shotgun (WGS) entry which is preliminary data.</text>
</comment>
<sequence length="349" mass="35536">MTAAPPPYPYGPPPARPPADPGGFFRLLAGMFGAVAAALVVAGSFLPQTSFEQVVDGKSESSQTITAWSRSFSVEPGEDAKKFYENTHVARYGIPLSAGAVVLLAGAGLAFAGRRRSAGAGVRDGARTALVAGGAGVAAAVWMLGMDVSATLSYESGEGAVQSHYSTGTGFWLLLGGGAVAVVALAFAVLAGRRAPAPAPGGPGGPPGPYQQQSRPYPVPPQQQYGAPQFPRQAYGGQGYGAPPSQPFPAQPQAGPYGAPQSQPFPAQPQAGPPTPAHGIPRSQPFGAQPYGGAPGQPAPERTDDEPVSGDLSSRLDDSYGGATQAHPPPKQEPTEPNYQLPPLNPPNT</sequence>
<feature type="transmembrane region" description="Helical" evidence="2">
    <location>
        <begin position="125"/>
        <end position="145"/>
    </location>
</feature>
<accession>A0ABR9I2F5</accession>
<keyword evidence="2" id="KW-0812">Transmembrane</keyword>
<keyword evidence="2" id="KW-0472">Membrane</keyword>
<feature type="compositionally biased region" description="Pro residues" evidence="1">
    <location>
        <begin position="197"/>
        <end position="209"/>
    </location>
</feature>
<evidence type="ECO:0000256" key="1">
    <source>
        <dbReference type="SAM" id="MobiDB-lite"/>
    </source>
</evidence>
<evidence type="ECO:0000256" key="2">
    <source>
        <dbReference type="SAM" id="Phobius"/>
    </source>
</evidence>
<name>A0ABR9I2F5_9PSEU</name>
<dbReference type="RefSeq" id="WP_086857616.1">
    <property type="nucleotide sequence ID" value="NZ_JADBEG010000001.1"/>
</dbReference>
<feature type="transmembrane region" description="Helical" evidence="2">
    <location>
        <begin position="24"/>
        <end position="46"/>
    </location>
</feature>
<gene>
    <name evidence="3" type="ORF">H4696_004222</name>
</gene>
<dbReference type="Proteomes" id="UP000631670">
    <property type="component" value="Unassembled WGS sequence"/>
</dbReference>
<keyword evidence="4" id="KW-1185">Reference proteome</keyword>
<feature type="region of interest" description="Disordered" evidence="1">
    <location>
        <begin position="195"/>
        <end position="349"/>
    </location>
</feature>